<dbReference type="Proteomes" id="UP000821598">
    <property type="component" value="Unassembled WGS sequence"/>
</dbReference>
<dbReference type="AlphaFoldDB" id="A0A7Y6K9P5"/>
<dbReference type="EMBL" id="VOMC01000067">
    <property type="protein sequence ID" value="NVI09186.1"/>
    <property type="molecule type" value="Genomic_DNA"/>
</dbReference>
<dbReference type="GeneID" id="301106864"/>
<dbReference type="RefSeq" id="WP_176112392.1">
    <property type="nucleotide sequence ID" value="NZ_JAALDK010000003.1"/>
</dbReference>
<reference evidence="2 4" key="1">
    <citation type="submission" date="2019-08" db="EMBL/GenBank/DDBJ databases">
        <title>Paraburkholderia simonii sp. nov. and P. youngii sp. nov. Brazilian and Mexican Mimosa-associated rhizobia.</title>
        <authorList>
            <person name="Mavima L."/>
            <person name="Beukes C.W."/>
            <person name="Palmer M."/>
            <person name="De Meyer S.E."/>
            <person name="James E.K."/>
            <person name="Maluk M."/>
            <person name="Avontuur J.R."/>
            <person name="Chan W.Y."/>
            <person name="Venter S.N."/>
            <person name="Steenkamp E.T."/>
        </authorList>
    </citation>
    <scope>NUCLEOTIDE SEQUENCE [LARGE SCALE GENOMIC DNA]</scope>
    <source>
        <strain evidence="2 4">JPY454</strain>
    </source>
</reference>
<sequence length="135" mass="14865">MSDIDPDADSSCFVVTFELDSKGDSRATLAFPESVVRMNANNLSKLIETLGRVRLNMVPQIDTAPPDLNQKLESVAFPPWQISLETMTDGILLHLRHPGFGWQGFVINGDDLIAMRDTISDAIAEIQDQPARPAN</sequence>
<name>A0A7Y6K9P5_9BURK</name>
<proteinExistence type="predicted"/>
<dbReference type="EMBL" id="JAALDK010000003">
    <property type="protein sequence ID" value="NUY05933.1"/>
    <property type="molecule type" value="Genomic_DNA"/>
</dbReference>
<evidence type="ECO:0000313" key="1">
    <source>
        <dbReference type="EMBL" id="NUY05933.1"/>
    </source>
</evidence>
<protein>
    <submittedName>
        <fullName evidence="1">Uncharacterized protein</fullName>
    </submittedName>
</protein>
<evidence type="ECO:0000313" key="4">
    <source>
        <dbReference type="Proteomes" id="UP000821598"/>
    </source>
</evidence>
<gene>
    <name evidence="2" type="ORF">FSB64_36970</name>
    <name evidence="1" type="ORF">G5S42_41865</name>
</gene>
<comment type="caution">
    <text evidence="1">The sequence shown here is derived from an EMBL/GenBank/DDBJ whole genome shotgun (WGS) entry which is preliminary data.</text>
</comment>
<organism evidence="1 3">
    <name type="scientific">Paraburkholderia youngii</name>
    <dbReference type="NCBI Taxonomy" id="2782701"/>
    <lineage>
        <taxon>Bacteria</taxon>
        <taxon>Pseudomonadati</taxon>
        <taxon>Pseudomonadota</taxon>
        <taxon>Betaproteobacteria</taxon>
        <taxon>Burkholderiales</taxon>
        <taxon>Burkholderiaceae</taxon>
        <taxon>Paraburkholderia</taxon>
    </lineage>
</organism>
<evidence type="ECO:0000313" key="3">
    <source>
        <dbReference type="Proteomes" id="UP000594380"/>
    </source>
</evidence>
<accession>A0A7Y6K9P5</accession>
<evidence type="ECO:0000313" key="2">
    <source>
        <dbReference type="EMBL" id="NVI09186.1"/>
    </source>
</evidence>
<dbReference type="Proteomes" id="UP000594380">
    <property type="component" value="Unassembled WGS sequence"/>
</dbReference>
<reference evidence="1 3" key="2">
    <citation type="submission" date="2020-02" db="EMBL/GenBank/DDBJ databases">
        <title>Paraburkholderia simonii sp. nov. and Paraburkholderia youngii sp. nov. Brazilian and Mexican Mimosa-associated rhizobia.</title>
        <authorList>
            <person name="Mavima L."/>
            <person name="Beukes C.W."/>
            <person name="Chan W.Y."/>
            <person name="Palmer M."/>
            <person name="De Meyer S.E."/>
            <person name="James E.K."/>
            <person name="Venter S.N."/>
            <person name="Steenkamp E.T."/>
        </authorList>
    </citation>
    <scope>NUCLEOTIDE SEQUENCE [LARGE SCALE GENOMIC DNA]</scope>
    <source>
        <strain evidence="1 3">JPY169</strain>
    </source>
</reference>
<keyword evidence="4" id="KW-1185">Reference proteome</keyword>